<reference evidence="1 2" key="1">
    <citation type="journal article" date="2017" name="Antonie Van Leeuwenhoek">
        <title>Rhizobium rhizosphaerae sp. nov., a novel species isolated from rice rhizosphere.</title>
        <authorList>
            <person name="Zhao J.J."/>
            <person name="Zhang J."/>
            <person name="Zhang R.J."/>
            <person name="Zhang C.W."/>
            <person name="Yin H.Q."/>
            <person name="Zhang X.X."/>
        </authorList>
    </citation>
    <scope>NUCLEOTIDE SEQUENCE [LARGE SCALE GENOMIC DNA]</scope>
    <source>
        <strain evidence="1 2">KMM 241</strain>
    </source>
</reference>
<gene>
    <name evidence="1" type="ORF">GMES_4244</name>
</gene>
<evidence type="ECO:0000313" key="2">
    <source>
        <dbReference type="Proteomes" id="UP000006263"/>
    </source>
</evidence>
<dbReference type="Proteomes" id="UP000006263">
    <property type="component" value="Unassembled WGS sequence"/>
</dbReference>
<proteinExistence type="predicted"/>
<comment type="caution">
    <text evidence="1">The sequence shown here is derived from an EMBL/GenBank/DDBJ whole genome shotgun (WGS) entry which is preliminary data.</text>
</comment>
<dbReference type="EMBL" id="BAEP01000079">
    <property type="protein sequence ID" value="GAC26515.1"/>
    <property type="molecule type" value="Genomic_DNA"/>
</dbReference>
<protein>
    <submittedName>
        <fullName evidence="1">Uncharacterized protein</fullName>
    </submittedName>
</protein>
<evidence type="ECO:0000313" key="1">
    <source>
        <dbReference type="EMBL" id="GAC26515.1"/>
    </source>
</evidence>
<organism evidence="1 2">
    <name type="scientific">Paraglaciecola mesophila KMM 241</name>
    <dbReference type="NCBI Taxonomy" id="1128912"/>
    <lineage>
        <taxon>Bacteria</taxon>
        <taxon>Pseudomonadati</taxon>
        <taxon>Pseudomonadota</taxon>
        <taxon>Gammaproteobacteria</taxon>
        <taxon>Alteromonadales</taxon>
        <taxon>Alteromonadaceae</taxon>
        <taxon>Paraglaciecola</taxon>
    </lineage>
</organism>
<name>K6ZT73_9ALTE</name>
<dbReference type="AlphaFoldDB" id="K6ZT73"/>
<sequence length="53" mass="6024">MCWSVNVECYSVNASQKKRIEYSSIRFFVSATFGSDRQRLQTQLPKGNGCSTN</sequence>
<accession>K6ZT73</accession>